<dbReference type="OrthoDB" id="4964541at2"/>
<keyword evidence="6 9" id="KW-1133">Transmembrane helix</keyword>
<keyword evidence="3" id="KW-1003">Cell membrane</keyword>
<comment type="subunit">
    <text evidence="9">The complex comprises the extracytoplasmic solute receptor protein and the two transmembrane proteins.</text>
</comment>
<evidence type="ECO:0000256" key="9">
    <source>
        <dbReference type="RuleBase" id="RU369079"/>
    </source>
</evidence>
<evidence type="ECO:0000256" key="3">
    <source>
        <dbReference type="ARBA" id="ARBA00022475"/>
    </source>
</evidence>
<evidence type="ECO:0000256" key="5">
    <source>
        <dbReference type="ARBA" id="ARBA00022692"/>
    </source>
</evidence>
<organism evidence="11 12">
    <name type="scientific">Pannonibacter indicus</name>
    <dbReference type="NCBI Taxonomy" id="466044"/>
    <lineage>
        <taxon>Bacteria</taxon>
        <taxon>Pseudomonadati</taxon>
        <taxon>Pseudomonadota</taxon>
        <taxon>Alphaproteobacteria</taxon>
        <taxon>Hyphomicrobiales</taxon>
        <taxon>Stappiaceae</taxon>
        <taxon>Pannonibacter</taxon>
    </lineage>
</organism>
<evidence type="ECO:0000256" key="7">
    <source>
        <dbReference type="ARBA" id="ARBA00023136"/>
    </source>
</evidence>
<comment type="function">
    <text evidence="9">Part of the tripartite ATP-independent periplasmic (TRAP) transport system.</text>
</comment>
<keyword evidence="12" id="KW-1185">Reference proteome</keyword>
<sequence length="161" mass="17909">MSFLLREAEKFICAVIFAGMTLLGFVNVVVRYATSYSLASTEEILTNGFLLLTVFGAAVAARKGEHLAVTLIYELVPQPMRKAMLIFATVMSAVLLALSAKYTYDLVQSQMKSGVRSYALQIPAWYYSFALPIGFALILLRHLQYSLDCWRTLRAEGKAHA</sequence>
<comment type="subcellular location">
    <subcellularLocation>
        <location evidence="1 9">Cell inner membrane</location>
        <topology evidence="1 9">Multi-pass membrane protein</topology>
    </subcellularLocation>
</comment>
<evidence type="ECO:0000256" key="1">
    <source>
        <dbReference type="ARBA" id="ARBA00004429"/>
    </source>
</evidence>
<dbReference type="AlphaFoldDB" id="A0A0K6I9C1"/>
<comment type="similarity">
    <text evidence="8 9">Belongs to the TRAP transporter small permease family.</text>
</comment>
<proteinExistence type="inferred from homology"/>
<keyword evidence="5 9" id="KW-0812">Transmembrane</keyword>
<evidence type="ECO:0000256" key="8">
    <source>
        <dbReference type="ARBA" id="ARBA00038436"/>
    </source>
</evidence>
<feature type="transmembrane region" description="Helical" evidence="9">
    <location>
        <begin position="83"/>
        <end position="104"/>
    </location>
</feature>
<evidence type="ECO:0000313" key="12">
    <source>
        <dbReference type="Proteomes" id="UP000183900"/>
    </source>
</evidence>
<evidence type="ECO:0000256" key="6">
    <source>
        <dbReference type="ARBA" id="ARBA00022989"/>
    </source>
</evidence>
<dbReference type="GO" id="GO:0015740">
    <property type="term" value="P:C4-dicarboxylate transport"/>
    <property type="evidence" value="ECO:0007669"/>
    <property type="project" value="TreeGrafter"/>
</dbReference>
<protein>
    <recommendedName>
        <fullName evidence="9">TRAP transporter small permease protein</fullName>
    </recommendedName>
</protein>
<dbReference type="EMBL" id="CYHE01000014">
    <property type="protein sequence ID" value="CUA99714.1"/>
    <property type="molecule type" value="Genomic_DNA"/>
</dbReference>
<dbReference type="Proteomes" id="UP000183900">
    <property type="component" value="Unassembled WGS sequence"/>
</dbReference>
<evidence type="ECO:0000313" key="11">
    <source>
        <dbReference type="EMBL" id="CUA99714.1"/>
    </source>
</evidence>
<feature type="transmembrane region" description="Helical" evidence="9">
    <location>
        <begin position="44"/>
        <end position="62"/>
    </location>
</feature>
<keyword evidence="2 9" id="KW-0813">Transport</keyword>
<dbReference type="InterPro" id="IPR055348">
    <property type="entry name" value="DctQ"/>
</dbReference>
<name>A0A0K6I9C1_9HYPH</name>
<evidence type="ECO:0000256" key="2">
    <source>
        <dbReference type="ARBA" id="ARBA00022448"/>
    </source>
</evidence>
<feature type="transmembrane region" description="Helical" evidence="9">
    <location>
        <begin position="12"/>
        <end position="32"/>
    </location>
</feature>
<dbReference type="InterPro" id="IPR007387">
    <property type="entry name" value="TRAP_DctQ"/>
</dbReference>
<dbReference type="RefSeq" id="WP_055456785.1">
    <property type="nucleotide sequence ID" value="NZ_CYHE01000014.1"/>
</dbReference>
<evidence type="ECO:0000256" key="4">
    <source>
        <dbReference type="ARBA" id="ARBA00022519"/>
    </source>
</evidence>
<dbReference type="PANTHER" id="PTHR35011:SF2">
    <property type="entry name" value="2,3-DIKETO-L-GULONATE TRAP TRANSPORTER SMALL PERMEASE PROTEIN YIAM"/>
    <property type="match status" value="1"/>
</dbReference>
<dbReference type="PANTHER" id="PTHR35011">
    <property type="entry name" value="2,3-DIKETO-L-GULONATE TRAP TRANSPORTER SMALL PERMEASE PROTEIN YIAM"/>
    <property type="match status" value="1"/>
</dbReference>
<dbReference type="Pfam" id="PF04290">
    <property type="entry name" value="DctQ"/>
    <property type="match status" value="1"/>
</dbReference>
<gene>
    <name evidence="11" type="ORF">Ga0061067_11463</name>
</gene>
<dbReference type="GO" id="GO:0005886">
    <property type="term" value="C:plasma membrane"/>
    <property type="evidence" value="ECO:0007669"/>
    <property type="project" value="UniProtKB-SubCell"/>
</dbReference>
<feature type="transmembrane region" description="Helical" evidence="9">
    <location>
        <begin position="124"/>
        <end position="143"/>
    </location>
</feature>
<keyword evidence="7 9" id="KW-0472">Membrane</keyword>
<dbReference type="GO" id="GO:0022857">
    <property type="term" value="F:transmembrane transporter activity"/>
    <property type="evidence" value="ECO:0007669"/>
    <property type="project" value="UniProtKB-UniRule"/>
</dbReference>
<evidence type="ECO:0000259" key="10">
    <source>
        <dbReference type="Pfam" id="PF04290"/>
    </source>
</evidence>
<accession>A0A0K6I9C1</accession>
<feature type="domain" description="Tripartite ATP-independent periplasmic transporters DctQ component" evidence="10">
    <location>
        <begin position="20"/>
        <end position="151"/>
    </location>
</feature>
<keyword evidence="4 9" id="KW-0997">Cell inner membrane</keyword>
<reference evidence="12" key="1">
    <citation type="submission" date="2015-08" db="EMBL/GenBank/DDBJ databases">
        <authorList>
            <person name="Varghese N."/>
        </authorList>
    </citation>
    <scope>NUCLEOTIDE SEQUENCE [LARGE SCALE GENOMIC DNA]</scope>
    <source>
        <strain evidence="12">DSM 23407</strain>
    </source>
</reference>